<evidence type="ECO:0000256" key="1">
    <source>
        <dbReference type="SAM" id="Phobius"/>
    </source>
</evidence>
<evidence type="ECO:0000313" key="2">
    <source>
        <dbReference type="EMBL" id="GEL75197.1"/>
    </source>
</evidence>
<dbReference type="EMBL" id="FNAJ01000002">
    <property type="protein sequence ID" value="SDD65002.1"/>
    <property type="molecule type" value="Genomic_DNA"/>
</dbReference>
<evidence type="ECO:0000313" key="4">
    <source>
        <dbReference type="Proteomes" id="UP000198717"/>
    </source>
</evidence>
<proteinExistence type="predicted"/>
<dbReference type="Proteomes" id="UP000198717">
    <property type="component" value="Unassembled WGS sequence"/>
</dbReference>
<reference evidence="3 4" key="1">
    <citation type="submission" date="2016-10" db="EMBL/GenBank/DDBJ databases">
        <authorList>
            <person name="Varghese N."/>
            <person name="Submissions S."/>
        </authorList>
    </citation>
    <scope>NUCLEOTIDE SEQUENCE [LARGE SCALE GENOMIC DNA]</scope>
    <source>
        <strain evidence="3 4">DSM 2260</strain>
    </source>
</reference>
<organism evidence="2 5">
    <name type="scientific">Myxococcus virescens</name>
    <dbReference type="NCBI Taxonomy" id="83456"/>
    <lineage>
        <taxon>Bacteria</taxon>
        <taxon>Pseudomonadati</taxon>
        <taxon>Myxococcota</taxon>
        <taxon>Myxococcia</taxon>
        <taxon>Myxococcales</taxon>
        <taxon>Cystobacterineae</taxon>
        <taxon>Myxococcaceae</taxon>
        <taxon>Myxococcus</taxon>
    </lineage>
</organism>
<evidence type="ECO:0000313" key="3">
    <source>
        <dbReference type="EMBL" id="SDD65002.1"/>
    </source>
</evidence>
<reference evidence="2 5" key="2">
    <citation type="submission" date="2019-07" db="EMBL/GenBank/DDBJ databases">
        <title>Whole genome shotgun sequence of Myxococcus virescens NBRC 100334.</title>
        <authorList>
            <person name="Hosoyama A."/>
            <person name="Uohara A."/>
            <person name="Ohji S."/>
            <person name="Ichikawa N."/>
        </authorList>
    </citation>
    <scope>NUCLEOTIDE SEQUENCE [LARGE SCALE GENOMIC DNA]</scope>
    <source>
        <strain evidence="2 5">NBRC 100334</strain>
    </source>
</reference>
<dbReference type="AlphaFoldDB" id="A0A511HNN8"/>
<feature type="transmembrane region" description="Helical" evidence="1">
    <location>
        <begin position="6"/>
        <end position="35"/>
    </location>
</feature>
<dbReference type="RefSeq" id="WP_090487406.1">
    <property type="nucleotide sequence ID" value="NZ_BJVY01000063.1"/>
</dbReference>
<protein>
    <submittedName>
        <fullName evidence="2">Uncharacterized protein</fullName>
    </submittedName>
</protein>
<gene>
    <name evidence="2" type="ORF">MVI01_69810</name>
    <name evidence="3" type="ORF">SAMN04488504_102122</name>
</gene>
<accession>A0A511HNN8</accession>
<keyword evidence="1" id="KW-1133">Transmembrane helix</keyword>
<sequence>MTLPPWLITAVSWAVVGTGALVVLAMCLGISIACLESALRNMGIWRTVTEAMVLVWDRRRKEKTP</sequence>
<keyword evidence="1" id="KW-0812">Transmembrane</keyword>
<keyword evidence="4" id="KW-1185">Reference proteome</keyword>
<keyword evidence="1" id="KW-0472">Membrane</keyword>
<dbReference type="Proteomes" id="UP000321224">
    <property type="component" value="Unassembled WGS sequence"/>
</dbReference>
<name>A0A511HNN8_9BACT</name>
<evidence type="ECO:0000313" key="5">
    <source>
        <dbReference type="Proteomes" id="UP000321224"/>
    </source>
</evidence>
<dbReference type="EMBL" id="BJVY01000063">
    <property type="protein sequence ID" value="GEL75197.1"/>
    <property type="molecule type" value="Genomic_DNA"/>
</dbReference>
<comment type="caution">
    <text evidence="2">The sequence shown here is derived from an EMBL/GenBank/DDBJ whole genome shotgun (WGS) entry which is preliminary data.</text>
</comment>